<comment type="caution">
    <text evidence="2">The sequence shown here is derived from an EMBL/GenBank/DDBJ whole genome shotgun (WGS) entry which is preliminary data.</text>
</comment>
<accession>A0AB34JPQ3</accession>
<sequence length="437" mass="47721">MPRVIPSPDTLVQKTIATLATSKPPDFEVIVSHICSSLPRDAPLPPHEHFVRLLHTTLGRLVKYEQVIQTGATFRPNPNPPSNKRGKPPPTKLVDEEEEEQQSDEHTSDDVHHEPYAGRHLGCPLRVPHDLHLGDKIAVYFADPHSEWFEGTICTINKQRTKQDNVTATFIDGEASLLLSTTNYGPENMWVLLHSASSEDASDAPSLGHPGNISLPSIAEGPARMGHSSLGTEPSKVTRPDLASMPSPSPSVNAVRHTASPPSREVAAASSKQDPADRLRALAAKHVSNSTVESPPAAVAVRPNSDVAGQNHQPPKPRPTLHHWSVCELGRFRGKVFHLDGIRNGKTIVTSVVEPANIDYEAGFITTSSGTVYRLAHTPASARKRARVAVTLPRARDTDAKAVVRRPQRDRRPTSDAWLDPWKDLTKSSYNYSKGSI</sequence>
<organism evidence="2 3">
    <name type="scientific">Prymnesium parvum</name>
    <name type="common">Toxic golden alga</name>
    <dbReference type="NCBI Taxonomy" id="97485"/>
    <lineage>
        <taxon>Eukaryota</taxon>
        <taxon>Haptista</taxon>
        <taxon>Haptophyta</taxon>
        <taxon>Prymnesiophyceae</taxon>
        <taxon>Prymnesiales</taxon>
        <taxon>Prymnesiaceae</taxon>
        <taxon>Prymnesium</taxon>
    </lineage>
</organism>
<feature type="region of interest" description="Disordered" evidence="1">
    <location>
        <begin position="200"/>
        <end position="276"/>
    </location>
</feature>
<reference evidence="2 3" key="1">
    <citation type="journal article" date="2024" name="Science">
        <title>Giant polyketide synthase enzymes in the biosynthesis of giant marine polyether toxins.</title>
        <authorList>
            <person name="Fallon T.R."/>
            <person name="Shende V.V."/>
            <person name="Wierzbicki I.H."/>
            <person name="Pendleton A.L."/>
            <person name="Watervoot N.F."/>
            <person name="Auber R.P."/>
            <person name="Gonzalez D.J."/>
            <person name="Wisecaver J.H."/>
            <person name="Moore B.S."/>
        </authorList>
    </citation>
    <scope>NUCLEOTIDE SEQUENCE [LARGE SCALE GENOMIC DNA]</scope>
    <source>
        <strain evidence="2 3">12B1</strain>
    </source>
</reference>
<feature type="compositionally biased region" description="Basic and acidic residues" evidence="1">
    <location>
        <begin position="103"/>
        <end position="116"/>
    </location>
</feature>
<evidence type="ECO:0008006" key="4">
    <source>
        <dbReference type="Google" id="ProtNLM"/>
    </source>
</evidence>
<feature type="region of interest" description="Disordered" evidence="1">
    <location>
        <begin position="71"/>
        <end position="116"/>
    </location>
</feature>
<name>A0AB34JPQ3_PRYPA</name>
<evidence type="ECO:0000256" key="1">
    <source>
        <dbReference type="SAM" id="MobiDB-lite"/>
    </source>
</evidence>
<dbReference type="AlphaFoldDB" id="A0AB34JPQ3"/>
<dbReference type="EMBL" id="JBGBPQ010000006">
    <property type="protein sequence ID" value="KAL1523152.1"/>
    <property type="molecule type" value="Genomic_DNA"/>
</dbReference>
<evidence type="ECO:0000313" key="2">
    <source>
        <dbReference type="EMBL" id="KAL1523152.1"/>
    </source>
</evidence>
<dbReference type="Proteomes" id="UP001515480">
    <property type="component" value="Unassembled WGS sequence"/>
</dbReference>
<gene>
    <name evidence="2" type="ORF">AB1Y20_018107</name>
</gene>
<evidence type="ECO:0000313" key="3">
    <source>
        <dbReference type="Proteomes" id="UP001515480"/>
    </source>
</evidence>
<proteinExistence type="predicted"/>
<feature type="region of interest" description="Disordered" evidence="1">
    <location>
        <begin position="399"/>
        <end position="418"/>
    </location>
</feature>
<protein>
    <recommendedName>
        <fullName evidence="4">SGF29 C-terminal domain-containing protein</fullName>
    </recommendedName>
</protein>
<keyword evidence="3" id="KW-1185">Reference proteome</keyword>